<proteinExistence type="predicted"/>
<keyword evidence="2" id="KW-1185">Reference proteome</keyword>
<reference evidence="2" key="1">
    <citation type="journal article" date="2019" name="Int. J. Syst. Evol. Microbiol.">
        <title>The Global Catalogue of Microorganisms (GCM) 10K type strain sequencing project: providing services to taxonomists for standard genome sequencing and annotation.</title>
        <authorList>
            <consortium name="The Broad Institute Genomics Platform"/>
            <consortium name="The Broad Institute Genome Sequencing Center for Infectious Disease"/>
            <person name="Wu L."/>
            <person name="Ma J."/>
        </authorList>
    </citation>
    <scope>NUCLEOTIDE SEQUENCE [LARGE SCALE GENOMIC DNA]</scope>
    <source>
        <strain evidence="2">CGMCC 4.7349</strain>
    </source>
</reference>
<dbReference type="Proteomes" id="UP000656881">
    <property type="component" value="Unassembled WGS sequence"/>
</dbReference>
<gene>
    <name evidence="1" type="ORF">GCM10012286_28240</name>
</gene>
<dbReference type="EMBL" id="BMNG01000005">
    <property type="protein sequence ID" value="GGO43715.1"/>
    <property type="molecule type" value="Genomic_DNA"/>
</dbReference>
<evidence type="ECO:0000313" key="1">
    <source>
        <dbReference type="EMBL" id="GGO43715.1"/>
    </source>
</evidence>
<comment type="caution">
    <text evidence="1">The sequence shown here is derived from an EMBL/GenBank/DDBJ whole genome shotgun (WGS) entry which is preliminary data.</text>
</comment>
<protein>
    <submittedName>
        <fullName evidence="1">Uncharacterized protein</fullName>
    </submittedName>
</protein>
<accession>A0ABQ2LUZ8</accession>
<sequence length="83" mass="7576">MRVVGAVVGVMGAVSAVGAVGAVGAAMVMGAAGPALAVEGAGSGDGVAVTSLVARDSFDGVPGQEVVDGSAARSLPIGGLPIS</sequence>
<name>A0ABQ2LUZ8_9ACTN</name>
<evidence type="ECO:0000313" key="2">
    <source>
        <dbReference type="Proteomes" id="UP000656881"/>
    </source>
</evidence>
<organism evidence="1 2">
    <name type="scientific">Streptomyces lasiicapitis</name>
    <dbReference type="NCBI Taxonomy" id="1923961"/>
    <lineage>
        <taxon>Bacteria</taxon>
        <taxon>Bacillati</taxon>
        <taxon>Actinomycetota</taxon>
        <taxon>Actinomycetes</taxon>
        <taxon>Kitasatosporales</taxon>
        <taxon>Streptomycetaceae</taxon>
        <taxon>Streptomyces</taxon>
    </lineage>
</organism>